<comment type="caution">
    <text evidence="7">The sequence shown here is derived from an EMBL/GenBank/DDBJ whole genome shotgun (WGS) entry which is preliminary data.</text>
</comment>
<evidence type="ECO:0000256" key="1">
    <source>
        <dbReference type="ARBA" id="ARBA00004651"/>
    </source>
</evidence>
<dbReference type="GO" id="GO:0005886">
    <property type="term" value="C:plasma membrane"/>
    <property type="evidence" value="ECO:0007669"/>
    <property type="project" value="UniProtKB-SubCell"/>
</dbReference>
<evidence type="ECO:0000256" key="3">
    <source>
        <dbReference type="ARBA" id="ARBA00022692"/>
    </source>
</evidence>
<reference evidence="7 8" key="1">
    <citation type="submission" date="2018-05" db="EMBL/GenBank/DDBJ databases">
        <title>Genomic Encyclopedia of Type Strains, Phase IV (KMG-IV): sequencing the most valuable type-strain genomes for metagenomic binning, comparative biology and taxonomic classification.</title>
        <authorList>
            <person name="Goeker M."/>
        </authorList>
    </citation>
    <scope>NUCLEOTIDE SEQUENCE [LARGE SCALE GENOMIC DNA]</scope>
    <source>
        <strain evidence="7 8">DSM 25134</strain>
    </source>
</reference>
<keyword evidence="8" id="KW-1185">Reference proteome</keyword>
<feature type="transmembrane region" description="Helical" evidence="6">
    <location>
        <begin position="56"/>
        <end position="78"/>
    </location>
</feature>
<evidence type="ECO:0000256" key="2">
    <source>
        <dbReference type="ARBA" id="ARBA00022475"/>
    </source>
</evidence>
<dbReference type="PANTHER" id="PTHR33931">
    <property type="entry name" value="HOLIN-LIKE PROTEIN CIDA-RELATED"/>
    <property type="match status" value="1"/>
</dbReference>
<gene>
    <name evidence="7" type="ORF">DFR38_115113</name>
</gene>
<feature type="transmembrane region" description="Helical" evidence="6">
    <location>
        <begin position="26"/>
        <end position="44"/>
    </location>
</feature>
<evidence type="ECO:0000313" key="8">
    <source>
        <dbReference type="Proteomes" id="UP000248395"/>
    </source>
</evidence>
<sequence length="120" mass="13156">MPMIETLLWLVGYQLAGELISRSFSLPLPGPVLGMLLLFCTLAARKSVPESMKQNVPRFLSHLSLLFIPAGAAVLAYRDLLAGFGWQLLVVLAASTILTLLLPGLLLKLLLARHRHKEEA</sequence>
<evidence type="ECO:0000256" key="4">
    <source>
        <dbReference type="ARBA" id="ARBA00022989"/>
    </source>
</evidence>
<keyword evidence="2" id="KW-1003">Cell membrane</keyword>
<dbReference type="Proteomes" id="UP000248395">
    <property type="component" value="Unassembled WGS sequence"/>
</dbReference>
<dbReference type="EMBL" id="QJKC01000015">
    <property type="protein sequence ID" value="PXX43485.1"/>
    <property type="molecule type" value="Genomic_DNA"/>
</dbReference>
<accession>A0A318J6U5</accession>
<dbReference type="PANTHER" id="PTHR33931:SF2">
    <property type="entry name" value="HOLIN-LIKE PROTEIN CIDA"/>
    <property type="match status" value="1"/>
</dbReference>
<evidence type="ECO:0000256" key="6">
    <source>
        <dbReference type="SAM" id="Phobius"/>
    </source>
</evidence>
<feature type="transmembrane region" description="Helical" evidence="6">
    <location>
        <begin position="84"/>
        <end position="107"/>
    </location>
</feature>
<keyword evidence="5 6" id="KW-0472">Membrane</keyword>
<dbReference type="InterPro" id="IPR005538">
    <property type="entry name" value="LrgA/CidA"/>
</dbReference>
<keyword evidence="3 6" id="KW-0812">Transmembrane</keyword>
<evidence type="ECO:0000313" key="7">
    <source>
        <dbReference type="EMBL" id="PXX43485.1"/>
    </source>
</evidence>
<comment type="subcellular location">
    <subcellularLocation>
        <location evidence="1">Cell membrane</location>
        <topology evidence="1">Multi-pass membrane protein</topology>
    </subcellularLocation>
</comment>
<protein>
    <submittedName>
        <fullName evidence="7">Holin-like protein</fullName>
    </submittedName>
</protein>
<evidence type="ECO:0000256" key="5">
    <source>
        <dbReference type="ARBA" id="ARBA00023136"/>
    </source>
</evidence>
<keyword evidence="4 6" id="KW-1133">Transmembrane helix</keyword>
<dbReference type="AlphaFoldDB" id="A0A318J6U5"/>
<organism evidence="7 8">
    <name type="scientific">Aquitalea magnusonii</name>
    <dbReference type="NCBI Taxonomy" id="332411"/>
    <lineage>
        <taxon>Bacteria</taxon>
        <taxon>Pseudomonadati</taxon>
        <taxon>Pseudomonadota</taxon>
        <taxon>Betaproteobacteria</taxon>
        <taxon>Neisseriales</taxon>
        <taxon>Chromobacteriaceae</taxon>
        <taxon>Aquitalea</taxon>
    </lineage>
</organism>
<dbReference type="Pfam" id="PF03788">
    <property type="entry name" value="LrgA"/>
    <property type="match status" value="1"/>
</dbReference>
<proteinExistence type="predicted"/>
<name>A0A318J6U5_9NEIS</name>